<feature type="coiled-coil region" evidence="1">
    <location>
        <begin position="162"/>
        <end position="189"/>
    </location>
</feature>
<evidence type="ECO:0000313" key="2">
    <source>
        <dbReference type="EMBL" id="PEM69784.1"/>
    </source>
</evidence>
<dbReference type="EMBL" id="NUDP01000037">
    <property type="protein sequence ID" value="PEM69784.1"/>
    <property type="molecule type" value="Genomic_DNA"/>
</dbReference>
<gene>
    <name evidence="2" type="ORF">CN613_10280</name>
</gene>
<accession>A0A2C3VH06</accession>
<protein>
    <submittedName>
        <fullName evidence="2">Uncharacterized protein</fullName>
    </submittedName>
</protein>
<reference evidence="2 3" key="1">
    <citation type="submission" date="2017-09" db="EMBL/GenBank/DDBJ databases">
        <title>Large-scale bioinformatics analysis of Bacillus genomes uncovers conserved roles of natural products in bacterial physiology.</title>
        <authorList>
            <consortium name="Agbiome Team Llc"/>
            <person name="Bleich R.M."/>
            <person name="Grubbs K.J."/>
            <person name="Santa Maria K.C."/>
            <person name="Allen S.E."/>
            <person name="Farag S."/>
            <person name="Shank E.A."/>
            <person name="Bowers A."/>
        </authorList>
    </citation>
    <scope>NUCLEOTIDE SEQUENCE [LARGE SCALE GENOMIC DNA]</scope>
    <source>
        <strain evidence="2 3">AFS009893</strain>
    </source>
</reference>
<organism evidence="2 3">
    <name type="scientific">Bacillus pseudomycoides</name>
    <dbReference type="NCBI Taxonomy" id="64104"/>
    <lineage>
        <taxon>Bacteria</taxon>
        <taxon>Bacillati</taxon>
        <taxon>Bacillota</taxon>
        <taxon>Bacilli</taxon>
        <taxon>Bacillales</taxon>
        <taxon>Bacillaceae</taxon>
        <taxon>Bacillus</taxon>
        <taxon>Bacillus cereus group</taxon>
    </lineage>
</organism>
<evidence type="ECO:0000256" key="1">
    <source>
        <dbReference type="SAM" id="Coils"/>
    </source>
</evidence>
<comment type="caution">
    <text evidence="2">The sequence shown here is derived from an EMBL/GenBank/DDBJ whole genome shotgun (WGS) entry which is preliminary data.</text>
</comment>
<proteinExistence type="predicted"/>
<keyword evidence="1" id="KW-0175">Coiled coil</keyword>
<name>A0A2C3VH06_9BACI</name>
<dbReference type="Proteomes" id="UP000219775">
    <property type="component" value="Unassembled WGS sequence"/>
</dbReference>
<sequence length="212" mass="24356">MKIAEREQAEFDKAIAQKRDQLGWIKENINLATFGMQRDVNKFVLVDGVPARMITNSTSHIRSIEPVTPEAFKQLNGYEMVALKNLSSIAYQKLKNGKDIEPNSDHFYRLMNKAEEGICADLFDSLINAPTDETHPEDCWKYYHTAKDRVDMIPKLAYEHMANRSEANIRALHNEARNLEMHIEECIKTQEIEGVNLNETTITLKTMEGDQL</sequence>
<evidence type="ECO:0000313" key="3">
    <source>
        <dbReference type="Proteomes" id="UP000219775"/>
    </source>
</evidence>
<dbReference type="RefSeq" id="WP_098040002.1">
    <property type="nucleotide sequence ID" value="NZ_NUDF01000018.1"/>
</dbReference>
<dbReference type="AlphaFoldDB" id="A0A2C3VH06"/>